<dbReference type="PANTHER" id="PTHR36928">
    <property type="entry name" value="PHOSPHATASE YCDX-RELATED"/>
    <property type="match status" value="1"/>
</dbReference>
<dbReference type="GO" id="GO:0006281">
    <property type="term" value="P:DNA repair"/>
    <property type="evidence" value="ECO:0007669"/>
    <property type="project" value="UniProtKB-KW"/>
</dbReference>
<keyword evidence="9" id="KW-0548">Nucleotidyltransferase</keyword>
<dbReference type="CDD" id="cd07436">
    <property type="entry name" value="PHP_PolX"/>
    <property type="match status" value="1"/>
</dbReference>
<dbReference type="Pfam" id="PF02811">
    <property type="entry name" value="PHP"/>
    <property type="match status" value="1"/>
</dbReference>
<evidence type="ECO:0000256" key="5">
    <source>
        <dbReference type="ARBA" id="ARBA00020020"/>
    </source>
</evidence>
<reference evidence="25" key="1">
    <citation type="journal article" date="2014" name="Int. J. Syst. Evol. Microbiol.">
        <title>Complete genome sequence of Corynebacterium casei LMG S-19264T (=DSM 44701T), isolated from a smear-ripened cheese.</title>
        <authorList>
            <consortium name="US DOE Joint Genome Institute (JGI-PGF)"/>
            <person name="Walter F."/>
            <person name="Albersmeier A."/>
            <person name="Kalinowski J."/>
            <person name="Ruckert C."/>
        </authorList>
    </citation>
    <scope>NUCLEOTIDE SEQUENCE</scope>
    <source>
        <strain evidence="25">JCM 4646</strain>
    </source>
</reference>
<keyword evidence="14" id="KW-0915">Sodium</keyword>
<keyword evidence="15" id="KW-0234">DNA repair</keyword>
<evidence type="ECO:0000313" key="26">
    <source>
        <dbReference type="Proteomes" id="UP000617734"/>
    </source>
</evidence>
<evidence type="ECO:0000256" key="9">
    <source>
        <dbReference type="ARBA" id="ARBA00022695"/>
    </source>
</evidence>
<dbReference type="GO" id="GO:0005829">
    <property type="term" value="C:cytosol"/>
    <property type="evidence" value="ECO:0007669"/>
    <property type="project" value="TreeGrafter"/>
</dbReference>
<comment type="cofactor">
    <cofactor evidence="1">
        <name>Mg(2+)</name>
        <dbReference type="ChEBI" id="CHEBI:18420"/>
    </cofactor>
</comment>
<gene>
    <name evidence="25" type="ORF">GCM10018781_47820</name>
</gene>
<dbReference type="InterPro" id="IPR004013">
    <property type="entry name" value="PHP_dom"/>
</dbReference>
<dbReference type="GO" id="GO:0004527">
    <property type="term" value="F:exonuclease activity"/>
    <property type="evidence" value="ECO:0007669"/>
    <property type="project" value="UniProtKB-KW"/>
</dbReference>
<reference evidence="25" key="2">
    <citation type="submission" date="2020-09" db="EMBL/GenBank/DDBJ databases">
        <authorList>
            <person name="Sun Q."/>
            <person name="Ohkuma M."/>
        </authorList>
    </citation>
    <scope>NUCLEOTIDE SEQUENCE</scope>
    <source>
        <strain evidence="25">JCM 4646</strain>
    </source>
</reference>
<dbReference type="InterPro" id="IPR050243">
    <property type="entry name" value="PHP_phosphatase"/>
</dbReference>
<dbReference type="Proteomes" id="UP000617734">
    <property type="component" value="Unassembled WGS sequence"/>
</dbReference>
<evidence type="ECO:0000256" key="11">
    <source>
        <dbReference type="ARBA" id="ARBA00022763"/>
    </source>
</evidence>
<dbReference type="InterPro" id="IPR043519">
    <property type="entry name" value="NT_sf"/>
</dbReference>
<dbReference type="GO" id="GO:0003887">
    <property type="term" value="F:DNA-directed DNA polymerase activity"/>
    <property type="evidence" value="ECO:0007669"/>
    <property type="project" value="UniProtKB-KW"/>
</dbReference>
<keyword evidence="25" id="KW-0540">Nuclease</keyword>
<dbReference type="PIRSF" id="PIRSF005047">
    <property type="entry name" value="UCP005047_YshC"/>
    <property type="match status" value="1"/>
</dbReference>
<dbReference type="Gene3D" id="3.30.460.10">
    <property type="entry name" value="Beta Polymerase, domain 2"/>
    <property type="match status" value="1"/>
</dbReference>
<dbReference type="SUPFAM" id="SSF89550">
    <property type="entry name" value="PHP domain-like"/>
    <property type="match status" value="1"/>
</dbReference>
<evidence type="ECO:0000256" key="13">
    <source>
        <dbReference type="ARBA" id="ARBA00022932"/>
    </source>
</evidence>
<dbReference type="Gene3D" id="1.10.150.20">
    <property type="entry name" value="5' to 3' exonuclease, C-terminal subdomain"/>
    <property type="match status" value="1"/>
</dbReference>
<comment type="catalytic activity">
    <reaction evidence="18">
        <text>2'-deoxyribonucleotide-(2'-deoxyribose 5'-phosphate)-2'-deoxyribonucleotide-DNA = a 3'-end 2'-deoxyribonucleotide-(2,3-dehydro-2,3-deoxyribose 5'-phosphate)-DNA + a 5'-end 5'-phospho-2'-deoxyribonucleoside-DNA + H(+)</text>
        <dbReference type="Rhea" id="RHEA:66592"/>
        <dbReference type="Rhea" id="RHEA-COMP:13180"/>
        <dbReference type="Rhea" id="RHEA-COMP:16897"/>
        <dbReference type="Rhea" id="RHEA-COMP:17067"/>
        <dbReference type="ChEBI" id="CHEBI:15378"/>
        <dbReference type="ChEBI" id="CHEBI:136412"/>
        <dbReference type="ChEBI" id="CHEBI:157695"/>
        <dbReference type="ChEBI" id="CHEBI:167181"/>
        <dbReference type="EC" id="4.2.99.18"/>
    </reaction>
</comment>
<evidence type="ECO:0000256" key="19">
    <source>
        <dbReference type="ARBA" id="ARBA00044678"/>
    </source>
</evidence>
<evidence type="ECO:0000256" key="20">
    <source>
        <dbReference type="ARBA" id="ARBA00045548"/>
    </source>
</evidence>
<comment type="catalytic activity">
    <reaction evidence="21">
        <text>DNA(n) + a 2'-deoxyribonucleoside 5'-triphosphate = DNA(n+1) + diphosphate</text>
        <dbReference type="Rhea" id="RHEA:22508"/>
        <dbReference type="Rhea" id="RHEA-COMP:17339"/>
        <dbReference type="Rhea" id="RHEA-COMP:17340"/>
        <dbReference type="ChEBI" id="CHEBI:33019"/>
        <dbReference type="ChEBI" id="CHEBI:61560"/>
        <dbReference type="ChEBI" id="CHEBI:173112"/>
        <dbReference type="EC" id="2.7.7.7"/>
    </reaction>
</comment>
<evidence type="ECO:0000256" key="18">
    <source>
        <dbReference type="ARBA" id="ARBA00044632"/>
    </source>
</evidence>
<evidence type="ECO:0000256" key="8">
    <source>
        <dbReference type="ARBA" id="ARBA00022679"/>
    </source>
</evidence>
<dbReference type="RefSeq" id="WP_190212941.1">
    <property type="nucleotide sequence ID" value="NZ_BNBO01000029.1"/>
</dbReference>
<comment type="function">
    <text evidence="20">Repair polymerase that plays a key role in base-excision repair. During this process, the damaged base is excised by specific DNA glycosylases, the DNA backbone is nicked at the abasic site by an apurinic/apyrimidic (AP) endonuclease, and POLB removes 5'-deoxyribose-phosphate from the preincised AP site acting as a 5'-deoxyribose-phosphate lyase (5'-dRP lyase); through its DNA polymerase activity, it adds one nucleotide to the 3' end of the arising single-nucleotide gap. Conducts 'gap-filling' DNA synthesis in a stepwise distributive fashion rather than in a processive fashion as for other DNA polymerases. It is also able to cleave sugar-phosphate bonds 3' to an intact AP site, acting as an AP lyase.</text>
</comment>
<dbReference type="InterPro" id="IPR027421">
    <property type="entry name" value="DNA_pol_lamdba_lyase_dom_sf"/>
</dbReference>
<dbReference type="InterPro" id="IPR016195">
    <property type="entry name" value="Pol/histidinol_Pase-like"/>
</dbReference>
<evidence type="ECO:0000256" key="6">
    <source>
        <dbReference type="ARBA" id="ARBA00022481"/>
    </source>
</evidence>
<evidence type="ECO:0000256" key="12">
    <source>
        <dbReference type="ARBA" id="ARBA00022843"/>
    </source>
</evidence>
<evidence type="ECO:0000256" key="2">
    <source>
        <dbReference type="ARBA" id="ARBA00004496"/>
    </source>
</evidence>
<dbReference type="SMART" id="SM00483">
    <property type="entry name" value="POLXc"/>
    <property type="match status" value="1"/>
</dbReference>
<dbReference type="GO" id="GO:0140078">
    <property type="term" value="F:class I DNA-(apurinic or apyrimidinic site) endonuclease activity"/>
    <property type="evidence" value="ECO:0007669"/>
    <property type="project" value="UniProtKB-EC"/>
</dbReference>
<dbReference type="InterPro" id="IPR002008">
    <property type="entry name" value="DNA_pol_X_beta-like"/>
</dbReference>
<evidence type="ECO:0000259" key="23">
    <source>
        <dbReference type="SMART" id="SM00481"/>
    </source>
</evidence>
<dbReference type="Gene3D" id="3.20.20.140">
    <property type="entry name" value="Metal-dependent hydrolases"/>
    <property type="match status" value="1"/>
</dbReference>
<keyword evidence="25" id="KW-0269">Exonuclease</keyword>
<dbReference type="NCBIfam" id="NF006375">
    <property type="entry name" value="PRK08609.1"/>
    <property type="match status" value="1"/>
</dbReference>
<keyword evidence="25" id="KW-0378">Hydrolase</keyword>
<dbReference type="Gene3D" id="1.10.150.110">
    <property type="entry name" value="DNA polymerase beta, N-terminal domain-like"/>
    <property type="match status" value="1"/>
</dbReference>
<evidence type="ECO:0000259" key="24">
    <source>
        <dbReference type="SMART" id="SM00483"/>
    </source>
</evidence>
<evidence type="ECO:0000256" key="14">
    <source>
        <dbReference type="ARBA" id="ARBA00023053"/>
    </source>
</evidence>
<dbReference type="InterPro" id="IPR003141">
    <property type="entry name" value="Pol/His_phosphatase_N"/>
</dbReference>
<dbReference type="SMART" id="SM00278">
    <property type="entry name" value="HhH1"/>
    <property type="match status" value="3"/>
</dbReference>
<feature type="domain" description="Helix-hairpin-helix DNA-binding motif class 1" evidence="22">
    <location>
        <begin position="52"/>
        <end position="71"/>
    </location>
</feature>
<comment type="catalytic activity">
    <reaction evidence="19">
        <text>a 5'-end 2'-deoxyribose-2'-deoxyribonucleotide-DNA = (2E,4S)-4-hydroxypenten-2-al-5-phosphate + a 5'-end 5'-phospho-2'-deoxyribonucleoside-DNA + H(+)</text>
        <dbReference type="Rhea" id="RHEA:76255"/>
        <dbReference type="Rhea" id="RHEA-COMP:13180"/>
        <dbReference type="Rhea" id="RHEA-COMP:18657"/>
        <dbReference type="ChEBI" id="CHEBI:15378"/>
        <dbReference type="ChEBI" id="CHEBI:136412"/>
        <dbReference type="ChEBI" id="CHEBI:195194"/>
        <dbReference type="ChEBI" id="CHEBI:195195"/>
    </reaction>
</comment>
<dbReference type="GO" id="GO:0003677">
    <property type="term" value="F:DNA binding"/>
    <property type="evidence" value="ECO:0007669"/>
    <property type="project" value="InterPro"/>
</dbReference>
<dbReference type="AlphaFoldDB" id="A0A919KX44"/>
<keyword evidence="7" id="KW-0237">DNA synthesis</keyword>
<keyword evidence="26" id="KW-1185">Reference proteome</keyword>
<evidence type="ECO:0000256" key="7">
    <source>
        <dbReference type="ARBA" id="ARBA00022634"/>
    </source>
</evidence>
<dbReference type="InterPro" id="IPR003583">
    <property type="entry name" value="Hlx-hairpin-Hlx_DNA-bd_motif"/>
</dbReference>
<dbReference type="GO" id="GO:0042578">
    <property type="term" value="F:phosphoric ester hydrolase activity"/>
    <property type="evidence" value="ECO:0007669"/>
    <property type="project" value="TreeGrafter"/>
</dbReference>
<proteinExistence type="predicted"/>
<feature type="domain" description="Helix-hairpin-helix DNA-binding motif class 1" evidence="22">
    <location>
        <begin position="127"/>
        <end position="146"/>
    </location>
</feature>
<evidence type="ECO:0000256" key="17">
    <source>
        <dbReference type="ARBA" id="ARBA00035726"/>
    </source>
</evidence>
<keyword evidence="13" id="KW-0239">DNA-directed DNA polymerase</keyword>
<dbReference type="Gene3D" id="3.30.210.10">
    <property type="entry name" value="DNA polymerase, thumb domain"/>
    <property type="match status" value="1"/>
</dbReference>
<comment type="subcellular location">
    <subcellularLocation>
        <location evidence="2">Cytoplasm</location>
    </subcellularLocation>
</comment>
<dbReference type="Pfam" id="PF14520">
    <property type="entry name" value="HHH_5"/>
    <property type="match status" value="1"/>
</dbReference>
<keyword evidence="10" id="KW-0235">DNA replication</keyword>
<dbReference type="InterPro" id="IPR022311">
    <property type="entry name" value="PolX-like"/>
</dbReference>
<dbReference type="Pfam" id="PF14791">
    <property type="entry name" value="DNA_pol_B_thumb"/>
    <property type="match status" value="1"/>
</dbReference>
<keyword evidence="11" id="KW-0227">DNA damage</keyword>
<dbReference type="GeneID" id="95355156"/>
<feature type="domain" description="Polymerase/histidinol phosphatase N-terminal" evidence="23">
    <location>
        <begin position="341"/>
        <end position="419"/>
    </location>
</feature>
<sequence length="576" mass="62302">MPRLNDEVKALLQEYADLISITGGDAFRARAYEKAARAVGGHPEDVAGLDVKGLQGIPGVGKSTAEKIGEYLRTGRIEALEEQRAKIPSGVREVMGIPTVGPKKAMALYRGLGVGSVDELAEAARAGRLGEVAGFGERSAERILQGIELRRQAGGRIGIDVATALAEDVVAALSAVPGCIRCAYAGSLRRMRETAGDIDVLATAEDSAPLMAAFTALPYVAEVVVAGATKTSVRTAEGVQVDLRVVPPEDWGAALVYFTGSKAHNIRLRRMAVEAGLKLSEYGLFRAGPGGEKLVSASEEEVYAALGLPWIAPPLREDTGEIEAGLRDELPRLVTERDLRGDLHTHTDLTDGLAPLEEMLAAAAARGYAYYAVTDHAPDLVMQRMTDEKMLAQRALVRELDGRYRRMRVLHGTELNIGPDGGVDWPAGFLAGFDVCVASVHSHFGLDRDAQTRRLVRACENPHVHVIGHPTTRLIGRRAPIDVDLDEVFRACARTGTAMEINGAPRRLDLRDEHVRRARSLGVRFAIDSDAHSARELANPRYGVGTAQRGGLTPEDVINTWTWQRLKRFLTKNPPH</sequence>
<dbReference type="Pfam" id="PF14716">
    <property type="entry name" value="HHH_8"/>
    <property type="match status" value="1"/>
</dbReference>
<keyword evidence="6" id="KW-0488">Methylation</keyword>
<dbReference type="EMBL" id="BNBO01000029">
    <property type="protein sequence ID" value="GHH76495.1"/>
    <property type="molecule type" value="Genomic_DNA"/>
</dbReference>
<dbReference type="InterPro" id="IPR047967">
    <property type="entry name" value="PolX_PHP"/>
</dbReference>
<dbReference type="SUPFAM" id="SSF81301">
    <property type="entry name" value="Nucleotidyltransferase"/>
    <property type="match status" value="1"/>
</dbReference>
<dbReference type="InterPro" id="IPR037160">
    <property type="entry name" value="DNA_Pol_thumb_sf"/>
</dbReference>
<name>A0A919KX44_9ACTN</name>
<evidence type="ECO:0000259" key="22">
    <source>
        <dbReference type="SMART" id="SM00278"/>
    </source>
</evidence>
<keyword evidence="12" id="KW-0832">Ubl conjugation</keyword>
<comment type="caution">
    <text evidence="25">The sequence shown here is derived from an EMBL/GenBank/DDBJ whole genome shotgun (WGS) entry which is preliminary data.</text>
</comment>
<dbReference type="SUPFAM" id="SSF47781">
    <property type="entry name" value="RuvA domain 2-like"/>
    <property type="match status" value="1"/>
</dbReference>
<feature type="domain" description="Helix-hairpin-helix DNA-binding motif class 1" evidence="22">
    <location>
        <begin position="92"/>
        <end position="111"/>
    </location>
</feature>
<evidence type="ECO:0000256" key="3">
    <source>
        <dbReference type="ARBA" id="ARBA00012417"/>
    </source>
</evidence>
<feature type="domain" description="DNA-directed DNA polymerase X" evidence="24">
    <location>
        <begin position="3"/>
        <end position="317"/>
    </location>
</feature>
<dbReference type="InterPro" id="IPR010994">
    <property type="entry name" value="RuvA_2-like"/>
</dbReference>
<accession>A0A919KX44</accession>
<evidence type="ECO:0000256" key="15">
    <source>
        <dbReference type="ARBA" id="ARBA00023204"/>
    </source>
</evidence>
<dbReference type="SMART" id="SM00481">
    <property type="entry name" value="POLIIIAc"/>
    <property type="match status" value="1"/>
</dbReference>
<dbReference type="GO" id="GO:0008270">
    <property type="term" value="F:zinc ion binding"/>
    <property type="evidence" value="ECO:0007669"/>
    <property type="project" value="TreeGrafter"/>
</dbReference>
<keyword evidence="8" id="KW-0808">Transferase</keyword>
<evidence type="ECO:0000256" key="4">
    <source>
        <dbReference type="ARBA" id="ARBA00012720"/>
    </source>
</evidence>
<dbReference type="CDD" id="cd00141">
    <property type="entry name" value="NT_POLXc"/>
    <property type="match status" value="1"/>
</dbReference>
<evidence type="ECO:0000256" key="1">
    <source>
        <dbReference type="ARBA" id="ARBA00001946"/>
    </source>
</evidence>
<dbReference type="InterPro" id="IPR002054">
    <property type="entry name" value="DNA-dir_DNA_pol_X"/>
</dbReference>
<evidence type="ECO:0000256" key="16">
    <source>
        <dbReference type="ARBA" id="ARBA00035717"/>
    </source>
</evidence>
<dbReference type="InterPro" id="IPR029398">
    <property type="entry name" value="PolB_thumb"/>
</dbReference>
<evidence type="ECO:0000256" key="10">
    <source>
        <dbReference type="ARBA" id="ARBA00022705"/>
    </source>
</evidence>
<dbReference type="SUPFAM" id="SSF47802">
    <property type="entry name" value="DNA polymerase beta, N-terminal domain-like"/>
    <property type="match status" value="1"/>
</dbReference>
<evidence type="ECO:0000256" key="21">
    <source>
        <dbReference type="ARBA" id="ARBA00049244"/>
    </source>
</evidence>
<dbReference type="InterPro" id="IPR010996">
    <property type="entry name" value="HHH_MUS81"/>
</dbReference>
<evidence type="ECO:0000313" key="25">
    <source>
        <dbReference type="EMBL" id="GHH76495.1"/>
    </source>
</evidence>
<dbReference type="EC" id="4.2.99.18" evidence="4"/>
<dbReference type="PANTHER" id="PTHR36928:SF1">
    <property type="entry name" value="PHOSPHATASE YCDX-RELATED"/>
    <property type="match status" value="1"/>
</dbReference>
<dbReference type="EC" id="2.7.7.7" evidence="3"/>
<protein>
    <recommendedName>
        <fullName evidence="5">DNA polymerase beta</fullName>
        <ecNumber evidence="3">2.7.7.7</ecNumber>
        <ecNumber evidence="4">4.2.99.18</ecNumber>
    </recommendedName>
    <alternativeName>
        <fullName evidence="16">5'-deoxyribose-phosphate lyase</fullName>
    </alternativeName>
    <alternativeName>
        <fullName evidence="17">AP lyase</fullName>
    </alternativeName>
</protein>
<organism evidence="25 26">
    <name type="scientific">Kitasatospora indigofera</name>
    <dbReference type="NCBI Taxonomy" id="67307"/>
    <lineage>
        <taxon>Bacteria</taxon>
        <taxon>Bacillati</taxon>
        <taxon>Actinomycetota</taxon>
        <taxon>Actinomycetes</taxon>
        <taxon>Kitasatosporales</taxon>
        <taxon>Streptomycetaceae</taxon>
        <taxon>Kitasatospora</taxon>
    </lineage>
</organism>
<dbReference type="PRINTS" id="PR00870">
    <property type="entry name" value="DNAPOLXBETA"/>
</dbReference>